<dbReference type="Pfam" id="PF01321">
    <property type="entry name" value="Creatinase_N"/>
    <property type="match status" value="1"/>
</dbReference>
<dbReference type="InterPro" id="IPR036005">
    <property type="entry name" value="Creatinase/aminopeptidase-like"/>
</dbReference>
<dbReference type="RefSeq" id="WP_090073071.1">
    <property type="nucleotide sequence ID" value="NZ_FOVR01000006.1"/>
</dbReference>
<sequence length="385" mass="42772">MALHFSSDEFESRKASLLAKMADRKLDAMLIFAQETMYWLTGYDTTGFNLFQCLVLRKDGSTDLLTRSADVRQAEQTSNIGTIHIWADRKKKKASPAVQLRGLLEKLDLLGSRIGIEYDAHGLTGKDAKTLDDSLKSFADTEDASRIIPPLRAIKSGAEIAYTRKAAELTDLAFTEALPLIKAGADEGKILATMQGVVLEHGGDYPANHFSIGSSESALLCRYKTGRRTLDAQDQLTIEWSGAFRHYHAPAMRTLVIGRPSPRHLELYEIAKEALLAVEQVMRPGHVIGDIFDTHAKVIDEMGAHAHRLNACGYSVGARFAPNWMDWPLIYRGNEYAICPNMTLFAHMIIMDSDEQVAMTLGQTYLTTESEPESLSKLPLELIVR</sequence>
<protein>
    <submittedName>
        <fullName evidence="3">Xaa-Pro dipeptidase</fullName>
    </submittedName>
</protein>
<reference evidence="3 4" key="1">
    <citation type="submission" date="2016-10" db="EMBL/GenBank/DDBJ databases">
        <authorList>
            <person name="de Groot N.N."/>
        </authorList>
    </citation>
    <scope>NUCLEOTIDE SEQUENCE [LARGE SCALE GENOMIC DNA]</scope>
    <source>
        <strain evidence="3 4">CGMCC 1.9157</strain>
    </source>
</reference>
<dbReference type="InterPro" id="IPR000587">
    <property type="entry name" value="Creatinase_N"/>
</dbReference>
<accession>A0A1I5HFZ0</accession>
<organism evidence="3 4">
    <name type="scientific">Cohaesibacter marisflavi</name>
    <dbReference type="NCBI Taxonomy" id="655353"/>
    <lineage>
        <taxon>Bacteria</taxon>
        <taxon>Pseudomonadati</taxon>
        <taxon>Pseudomonadota</taxon>
        <taxon>Alphaproteobacteria</taxon>
        <taxon>Hyphomicrobiales</taxon>
        <taxon>Cohaesibacteraceae</taxon>
    </lineage>
</organism>
<dbReference type="PANTHER" id="PTHR46112:SF2">
    <property type="entry name" value="XAA-PRO AMINOPEPTIDASE P-RELATED"/>
    <property type="match status" value="1"/>
</dbReference>
<dbReference type="SUPFAM" id="SSF53092">
    <property type="entry name" value="Creatinase/prolidase N-terminal domain"/>
    <property type="match status" value="1"/>
</dbReference>
<dbReference type="Pfam" id="PF00557">
    <property type="entry name" value="Peptidase_M24"/>
    <property type="match status" value="1"/>
</dbReference>
<evidence type="ECO:0000313" key="3">
    <source>
        <dbReference type="EMBL" id="SFO46896.1"/>
    </source>
</evidence>
<dbReference type="AlphaFoldDB" id="A0A1I5HFZ0"/>
<dbReference type="SUPFAM" id="SSF55920">
    <property type="entry name" value="Creatinase/aminopeptidase"/>
    <property type="match status" value="1"/>
</dbReference>
<dbReference type="Gene3D" id="3.40.350.10">
    <property type="entry name" value="Creatinase/prolidase N-terminal domain"/>
    <property type="match status" value="1"/>
</dbReference>
<name>A0A1I5HFZ0_9HYPH</name>
<dbReference type="OrthoDB" id="8286321at2"/>
<feature type="domain" description="Peptidase M24" evidence="1">
    <location>
        <begin position="163"/>
        <end position="369"/>
    </location>
</feature>
<dbReference type="InterPro" id="IPR050659">
    <property type="entry name" value="Peptidase_M24B"/>
</dbReference>
<evidence type="ECO:0000313" key="4">
    <source>
        <dbReference type="Proteomes" id="UP000199236"/>
    </source>
</evidence>
<feature type="domain" description="Creatinase N-terminal" evidence="2">
    <location>
        <begin position="13"/>
        <end position="154"/>
    </location>
</feature>
<dbReference type="STRING" id="655353.SAMN04488056_106206"/>
<dbReference type="Proteomes" id="UP000199236">
    <property type="component" value="Unassembled WGS sequence"/>
</dbReference>
<dbReference type="InterPro" id="IPR000994">
    <property type="entry name" value="Pept_M24"/>
</dbReference>
<dbReference type="Gene3D" id="3.90.230.10">
    <property type="entry name" value="Creatinase/methionine aminopeptidase superfamily"/>
    <property type="match status" value="1"/>
</dbReference>
<proteinExistence type="predicted"/>
<gene>
    <name evidence="3" type="ORF">SAMN04488056_106206</name>
</gene>
<keyword evidence="4" id="KW-1185">Reference proteome</keyword>
<dbReference type="EMBL" id="FOVR01000006">
    <property type="protein sequence ID" value="SFO46896.1"/>
    <property type="molecule type" value="Genomic_DNA"/>
</dbReference>
<evidence type="ECO:0000259" key="2">
    <source>
        <dbReference type="Pfam" id="PF01321"/>
    </source>
</evidence>
<dbReference type="PANTHER" id="PTHR46112">
    <property type="entry name" value="AMINOPEPTIDASE"/>
    <property type="match status" value="1"/>
</dbReference>
<dbReference type="InterPro" id="IPR029149">
    <property type="entry name" value="Creatin/AminoP/Spt16_N"/>
</dbReference>
<dbReference type="CDD" id="cd01066">
    <property type="entry name" value="APP_MetAP"/>
    <property type="match status" value="1"/>
</dbReference>
<evidence type="ECO:0000259" key="1">
    <source>
        <dbReference type="Pfam" id="PF00557"/>
    </source>
</evidence>